<dbReference type="SUPFAM" id="SSF57756">
    <property type="entry name" value="Retrovirus zinc finger-like domains"/>
    <property type="match status" value="1"/>
</dbReference>
<name>A0A699T403_TANCI</name>
<dbReference type="GO" id="GO:0008270">
    <property type="term" value="F:zinc ion binding"/>
    <property type="evidence" value="ECO:0007669"/>
    <property type="project" value="InterPro"/>
</dbReference>
<evidence type="ECO:0008006" key="3">
    <source>
        <dbReference type="Google" id="ProtNLM"/>
    </source>
</evidence>
<proteinExistence type="predicted"/>
<feature type="compositionally biased region" description="Polar residues" evidence="1">
    <location>
        <begin position="16"/>
        <end position="27"/>
    </location>
</feature>
<feature type="non-terminal residue" evidence="2">
    <location>
        <position position="1"/>
    </location>
</feature>
<evidence type="ECO:0000256" key="1">
    <source>
        <dbReference type="SAM" id="MobiDB-lite"/>
    </source>
</evidence>
<dbReference type="GO" id="GO:0003676">
    <property type="term" value="F:nucleic acid binding"/>
    <property type="evidence" value="ECO:0007669"/>
    <property type="project" value="InterPro"/>
</dbReference>
<accession>A0A699T403</accession>
<dbReference type="EMBL" id="BKCJ011209580">
    <property type="protein sequence ID" value="GFD04129.1"/>
    <property type="molecule type" value="Genomic_DNA"/>
</dbReference>
<feature type="region of interest" description="Disordered" evidence="1">
    <location>
        <begin position="1"/>
        <end position="50"/>
    </location>
</feature>
<dbReference type="AlphaFoldDB" id="A0A699T403"/>
<comment type="caution">
    <text evidence="2">The sequence shown here is derived from an EMBL/GenBank/DDBJ whole genome shotgun (WGS) entry which is preliminary data.</text>
</comment>
<dbReference type="InterPro" id="IPR036875">
    <property type="entry name" value="Znf_CCHC_sf"/>
</dbReference>
<protein>
    <recommendedName>
        <fullName evidence="3">CCHC-type domain-containing protein</fullName>
    </recommendedName>
</protein>
<organism evidence="2">
    <name type="scientific">Tanacetum cinerariifolium</name>
    <name type="common">Dalmatian daisy</name>
    <name type="synonym">Chrysanthemum cinerariifolium</name>
    <dbReference type="NCBI Taxonomy" id="118510"/>
    <lineage>
        <taxon>Eukaryota</taxon>
        <taxon>Viridiplantae</taxon>
        <taxon>Streptophyta</taxon>
        <taxon>Embryophyta</taxon>
        <taxon>Tracheophyta</taxon>
        <taxon>Spermatophyta</taxon>
        <taxon>Magnoliopsida</taxon>
        <taxon>eudicotyledons</taxon>
        <taxon>Gunneridae</taxon>
        <taxon>Pentapetalae</taxon>
        <taxon>asterids</taxon>
        <taxon>campanulids</taxon>
        <taxon>Asterales</taxon>
        <taxon>Asteraceae</taxon>
        <taxon>Asteroideae</taxon>
        <taxon>Anthemideae</taxon>
        <taxon>Anthemidinae</taxon>
        <taxon>Tanacetum</taxon>
    </lineage>
</organism>
<gene>
    <name evidence="2" type="ORF">Tci_876098</name>
</gene>
<reference evidence="2" key="1">
    <citation type="journal article" date="2019" name="Sci. Rep.">
        <title>Draft genome of Tanacetum cinerariifolium, the natural source of mosquito coil.</title>
        <authorList>
            <person name="Yamashiro T."/>
            <person name="Shiraishi A."/>
            <person name="Satake H."/>
            <person name="Nakayama K."/>
        </authorList>
    </citation>
    <scope>NUCLEOTIDE SEQUENCE</scope>
</reference>
<evidence type="ECO:0000313" key="2">
    <source>
        <dbReference type="EMBL" id="GFD04129.1"/>
    </source>
</evidence>
<sequence length="99" mass="10679">FLKSLHGTVTPPVAFHSNSKQPRNTSHGRTDNRQSRDGASGGRGRRPPHCQLCRTEGHYANKCPDLPQYATKATTNESDLANAFNAQCHVTSSGLDCGS</sequence>